<comment type="caution">
    <text evidence="1">The sequence shown here is derived from an EMBL/GenBank/DDBJ whole genome shotgun (WGS) entry which is preliminary data.</text>
</comment>
<proteinExistence type="predicted"/>
<keyword evidence="2" id="KW-1185">Reference proteome</keyword>
<evidence type="ECO:0000313" key="2">
    <source>
        <dbReference type="Proteomes" id="UP001597183"/>
    </source>
</evidence>
<protein>
    <submittedName>
        <fullName evidence="1">Uncharacterized protein</fullName>
    </submittedName>
</protein>
<dbReference type="EMBL" id="JBHTMK010000018">
    <property type="protein sequence ID" value="MFD1366591.1"/>
    <property type="molecule type" value="Genomic_DNA"/>
</dbReference>
<name>A0ABW4A8J1_9ACTN</name>
<reference evidence="2" key="1">
    <citation type="journal article" date="2019" name="Int. J. Syst. Evol. Microbiol.">
        <title>The Global Catalogue of Microorganisms (GCM) 10K type strain sequencing project: providing services to taxonomists for standard genome sequencing and annotation.</title>
        <authorList>
            <consortium name="The Broad Institute Genomics Platform"/>
            <consortium name="The Broad Institute Genome Sequencing Center for Infectious Disease"/>
            <person name="Wu L."/>
            <person name="Ma J."/>
        </authorList>
    </citation>
    <scope>NUCLEOTIDE SEQUENCE [LARGE SCALE GENOMIC DNA]</scope>
    <source>
        <strain evidence="2">CCM 7526</strain>
    </source>
</reference>
<dbReference type="Proteomes" id="UP001597183">
    <property type="component" value="Unassembled WGS sequence"/>
</dbReference>
<gene>
    <name evidence="1" type="ORF">ACFQ5G_14655</name>
</gene>
<organism evidence="1 2">
    <name type="scientific">Actinoplanes sichuanensis</name>
    <dbReference type="NCBI Taxonomy" id="512349"/>
    <lineage>
        <taxon>Bacteria</taxon>
        <taxon>Bacillati</taxon>
        <taxon>Actinomycetota</taxon>
        <taxon>Actinomycetes</taxon>
        <taxon>Micromonosporales</taxon>
        <taxon>Micromonosporaceae</taxon>
        <taxon>Actinoplanes</taxon>
    </lineage>
</organism>
<accession>A0ABW4A8J1</accession>
<evidence type="ECO:0000313" key="1">
    <source>
        <dbReference type="EMBL" id="MFD1366591.1"/>
    </source>
</evidence>
<sequence length="55" mass="6411">MLTELLRLLLWRRRVRNARAWREAERRQAAERSGAIQRILDQAVGESDRVRPGGA</sequence>
<dbReference type="RefSeq" id="WP_317793349.1">
    <property type="nucleotide sequence ID" value="NZ_AP028461.1"/>
</dbReference>